<comment type="caution">
    <text evidence="1">The sequence shown here is derived from an EMBL/GenBank/DDBJ whole genome shotgun (WGS) entry which is preliminary data.</text>
</comment>
<dbReference type="AlphaFoldDB" id="A0AAX6MLP8"/>
<dbReference type="Proteomes" id="UP001369815">
    <property type="component" value="Unassembled WGS sequence"/>
</dbReference>
<protein>
    <submittedName>
        <fullName evidence="1">Uncharacterized protein</fullName>
    </submittedName>
</protein>
<sequence length="134" mass="15254">MLELEFLDGDDVEAYYRTNRARVTEYLQSKVAHVDSIGYFQGKVGPASVLYLVVIVDEECPCDPEQQFVAERISNEIFDALDAFYPLPALHPNHTLYTMIQNYVVVKRDPAAPSGFTKVWWPEWIYAPSGEYGG</sequence>
<reference evidence="1 2" key="1">
    <citation type="journal article" date="2024" name="Front Chem Biol">
        <title>Unveiling the potential of Daldinia eschscholtzii MFLUCC 19-0629 through bioactivity and bioinformatics studies for enhanced sustainable agriculture production.</title>
        <authorList>
            <person name="Brooks S."/>
            <person name="Weaver J.A."/>
            <person name="Klomchit A."/>
            <person name="Alharthi S.A."/>
            <person name="Onlamun T."/>
            <person name="Nurani R."/>
            <person name="Vong T.K."/>
            <person name="Alberti F."/>
            <person name="Greco C."/>
        </authorList>
    </citation>
    <scope>NUCLEOTIDE SEQUENCE [LARGE SCALE GENOMIC DNA]</scope>
    <source>
        <strain evidence="1">MFLUCC 19-0629</strain>
    </source>
</reference>
<name>A0AAX6MLP8_9PEZI</name>
<accession>A0AAX6MLP8</accession>
<organism evidence="1 2">
    <name type="scientific">Daldinia eschscholtzii</name>
    <dbReference type="NCBI Taxonomy" id="292717"/>
    <lineage>
        <taxon>Eukaryota</taxon>
        <taxon>Fungi</taxon>
        <taxon>Dikarya</taxon>
        <taxon>Ascomycota</taxon>
        <taxon>Pezizomycotina</taxon>
        <taxon>Sordariomycetes</taxon>
        <taxon>Xylariomycetidae</taxon>
        <taxon>Xylariales</taxon>
        <taxon>Hypoxylaceae</taxon>
        <taxon>Daldinia</taxon>
    </lineage>
</organism>
<keyword evidence="2" id="KW-1185">Reference proteome</keyword>
<proteinExistence type="predicted"/>
<gene>
    <name evidence="1" type="ORF">Daesc_005895</name>
</gene>
<evidence type="ECO:0000313" key="1">
    <source>
        <dbReference type="EMBL" id="KAK6953590.1"/>
    </source>
</evidence>
<dbReference type="EMBL" id="JBANMG010000005">
    <property type="protein sequence ID" value="KAK6953590.1"/>
    <property type="molecule type" value="Genomic_DNA"/>
</dbReference>
<evidence type="ECO:0000313" key="2">
    <source>
        <dbReference type="Proteomes" id="UP001369815"/>
    </source>
</evidence>